<dbReference type="AlphaFoldDB" id="A0A2T7EW18"/>
<proteinExistence type="predicted"/>
<keyword evidence="3" id="KW-1185">Reference proteome</keyword>
<evidence type="ECO:0000313" key="2">
    <source>
        <dbReference type="EMBL" id="PUZ72013.1"/>
    </source>
</evidence>
<name>A0A2T7EW18_9POAL</name>
<dbReference type="Proteomes" id="UP000244336">
    <property type="component" value="Chromosome 2"/>
</dbReference>
<protein>
    <submittedName>
        <fullName evidence="2">Uncharacterized protein</fullName>
    </submittedName>
</protein>
<dbReference type="Gramene" id="PUZ72013">
    <property type="protein sequence ID" value="PUZ72013"/>
    <property type="gene ID" value="GQ55_2G359400"/>
</dbReference>
<accession>A0A2T7EW18</accession>
<evidence type="ECO:0000256" key="1">
    <source>
        <dbReference type="SAM" id="MobiDB-lite"/>
    </source>
</evidence>
<sequence length="380" mass="39735">MSSSDGRGPGAAGSLDSLSNPELASMTAADLVVHLYKGRRGSDFADVALVLAARERSAADAEARIRAAAEVAGRLRAEIRRAAGREARLRAEIRALERRADEAEARARLGSSDISGRAADGTAASEDGQAGGMDIKDGEVKAELGLGAQGPAAASEEDAGADVDPDDTLTLNQYLENLAAESGAESNSPRDDDAWGNLRALAIVSPQDDLALAPLEVIPPGYNTTPNHGLKAQKRLFMDVGGMGDDNKLQNNAQDLHREVASPLLASKGSSEVDGNGGSNSGGSDTESSPVALHSEAGGIKIEPSNSTVPPSATGRPREKGIFYKMVLKALHEREKRTLAKAPASQLQQLKLRCWLYAPLPSAESVALEDDRPHGEAPQK</sequence>
<dbReference type="EMBL" id="CM009750">
    <property type="protein sequence ID" value="PUZ72013.1"/>
    <property type="molecule type" value="Genomic_DNA"/>
</dbReference>
<evidence type="ECO:0000313" key="3">
    <source>
        <dbReference type="Proteomes" id="UP000244336"/>
    </source>
</evidence>
<reference evidence="2 3" key="1">
    <citation type="submission" date="2018-04" db="EMBL/GenBank/DDBJ databases">
        <title>WGS assembly of Panicum hallii var. hallii HAL2.</title>
        <authorList>
            <person name="Lovell J."/>
            <person name="Jenkins J."/>
            <person name="Lowry D."/>
            <person name="Mamidi S."/>
            <person name="Sreedasyam A."/>
            <person name="Weng X."/>
            <person name="Barry K."/>
            <person name="Bonette J."/>
            <person name="Campitelli B."/>
            <person name="Daum C."/>
            <person name="Gordon S."/>
            <person name="Gould B."/>
            <person name="Lipzen A."/>
            <person name="MacQueen A."/>
            <person name="Palacio-Mejia J."/>
            <person name="Plott C."/>
            <person name="Shakirov E."/>
            <person name="Shu S."/>
            <person name="Yoshinaga Y."/>
            <person name="Zane M."/>
            <person name="Rokhsar D."/>
            <person name="Grimwood J."/>
            <person name="Schmutz J."/>
            <person name="Juenger T."/>
        </authorList>
    </citation>
    <scope>NUCLEOTIDE SEQUENCE [LARGE SCALE GENOMIC DNA]</scope>
    <source>
        <strain evidence="3">cv. HAL2</strain>
    </source>
</reference>
<organism evidence="2 3">
    <name type="scientific">Panicum hallii var. hallii</name>
    <dbReference type="NCBI Taxonomy" id="1504633"/>
    <lineage>
        <taxon>Eukaryota</taxon>
        <taxon>Viridiplantae</taxon>
        <taxon>Streptophyta</taxon>
        <taxon>Embryophyta</taxon>
        <taxon>Tracheophyta</taxon>
        <taxon>Spermatophyta</taxon>
        <taxon>Magnoliopsida</taxon>
        <taxon>Liliopsida</taxon>
        <taxon>Poales</taxon>
        <taxon>Poaceae</taxon>
        <taxon>PACMAD clade</taxon>
        <taxon>Panicoideae</taxon>
        <taxon>Panicodae</taxon>
        <taxon>Paniceae</taxon>
        <taxon>Panicinae</taxon>
        <taxon>Panicum</taxon>
        <taxon>Panicum sect. Panicum</taxon>
    </lineage>
</organism>
<gene>
    <name evidence="2" type="ORF">GQ55_2G359400</name>
</gene>
<feature type="region of interest" description="Disordered" evidence="1">
    <location>
        <begin position="264"/>
        <end position="317"/>
    </location>
</feature>
<feature type="region of interest" description="Disordered" evidence="1">
    <location>
        <begin position="100"/>
        <end position="134"/>
    </location>
</feature>
<dbReference type="OrthoDB" id="10647809at2759"/>